<dbReference type="Gene3D" id="1.10.8.60">
    <property type="match status" value="1"/>
</dbReference>
<dbReference type="PROSITE" id="PS01046">
    <property type="entry name" value="LON_SER"/>
    <property type="match status" value="1"/>
</dbReference>
<comment type="similarity">
    <text evidence="9 10 13 14">Belongs to the peptidase S16 family.</text>
</comment>
<dbReference type="GO" id="GO:0004252">
    <property type="term" value="F:serine-type endopeptidase activity"/>
    <property type="evidence" value="ECO:0007669"/>
    <property type="project" value="UniProtKB-UniRule"/>
</dbReference>
<keyword evidence="7 9" id="KW-0067">ATP-binding</keyword>
<evidence type="ECO:0000256" key="11">
    <source>
        <dbReference type="PIRSR" id="PIRSR001174-1"/>
    </source>
</evidence>
<organism evidence="18 19">
    <name type="scientific">Candidatus Desulfatibia profunda</name>
    <dbReference type="NCBI Taxonomy" id="2841695"/>
    <lineage>
        <taxon>Bacteria</taxon>
        <taxon>Pseudomonadati</taxon>
        <taxon>Thermodesulfobacteriota</taxon>
        <taxon>Desulfobacteria</taxon>
        <taxon>Desulfobacterales</taxon>
        <taxon>Desulfobacterales incertae sedis</taxon>
        <taxon>Candidatus Desulfatibia</taxon>
    </lineage>
</organism>
<dbReference type="GO" id="GO:0004176">
    <property type="term" value="F:ATP-dependent peptidase activity"/>
    <property type="evidence" value="ECO:0007669"/>
    <property type="project" value="UniProtKB-UniRule"/>
</dbReference>
<dbReference type="Gene3D" id="1.20.5.5270">
    <property type="match status" value="1"/>
</dbReference>
<dbReference type="InterPro" id="IPR004815">
    <property type="entry name" value="Lon_bac/euk-typ"/>
</dbReference>
<keyword evidence="4 9" id="KW-0547">Nucleotide-binding</keyword>
<dbReference type="InterPro" id="IPR020568">
    <property type="entry name" value="Ribosomal_Su5_D2-typ_SF"/>
</dbReference>
<dbReference type="InterPro" id="IPR014721">
    <property type="entry name" value="Ribsml_uS5_D2-typ_fold_subgr"/>
</dbReference>
<evidence type="ECO:0000256" key="14">
    <source>
        <dbReference type="RuleBase" id="RU000591"/>
    </source>
</evidence>
<dbReference type="GO" id="GO:0005524">
    <property type="term" value="F:ATP binding"/>
    <property type="evidence" value="ECO:0007669"/>
    <property type="project" value="UniProtKB-UniRule"/>
</dbReference>
<comment type="induction">
    <text evidence="9">By heat shock.</text>
</comment>
<dbReference type="PROSITE" id="PS51787">
    <property type="entry name" value="LON_N"/>
    <property type="match status" value="1"/>
</dbReference>
<dbReference type="SUPFAM" id="SSF88697">
    <property type="entry name" value="PUA domain-like"/>
    <property type="match status" value="1"/>
</dbReference>
<dbReference type="GO" id="GO:0016887">
    <property type="term" value="F:ATP hydrolysis activity"/>
    <property type="evidence" value="ECO:0007669"/>
    <property type="project" value="UniProtKB-UniRule"/>
</dbReference>
<evidence type="ECO:0000256" key="7">
    <source>
        <dbReference type="ARBA" id="ARBA00022840"/>
    </source>
</evidence>
<dbReference type="Gene3D" id="2.30.130.40">
    <property type="entry name" value="LON domain-like"/>
    <property type="match status" value="1"/>
</dbReference>
<accession>A0A8J6NZK5</accession>
<protein>
    <recommendedName>
        <fullName evidence="9 10">Lon protease</fullName>
        <ecNumber evidence="9 10">3.4.21.53</ecNumber>
    </recommendedName>
    <alternativeName>
        <fullName evidence="9">ATP-dependent protease La</fullName>
    </alternativeName>
</protein>
<dbReference type="EC" id="3.4.21.53" evidence="9 10"/>
<dbReference type="Pfam" id="PF22667">
    <property type="entry name" value="Lon_lid"/>
    <property type="match status" value="1"/>
</dbReference>
<evidence type="ECO:0000256" key="6">
    <source>
        <dbReference type="ARBA" id="ARBA00022825"/>
    </source>
</evidence>
<sequence>MAETDKDDLVSILEESEFDGKLPKTLPLMAVRDVVIFNDMLLPLFVGREKSVRAVEEAVAKDGFLFLATQRDPSIENPTPDEIFQVGTVSRVLRILKLPDGRVKALVQGVAKARVVKYLSKRLFYRVSIEIVDEEPLEEVGLEVEALMRNVREHAEKILAFRGELTGDVGTVLESIDEPGRLADLVASNLRLKISEAQSLLEITDPVERLKKINDMLSREVELSSMQAKIQSDVRDEISKSQRDYFLREQMRAIHRELGESDDKAQEIEACRKNIKKARMSKEAEKEAFKQLKRLEMMHPDSGEASVVRTYLDWLIDMPWSKSTKDVIDIKNAKKILDKDHFGLGKVKDRILEYLSVRKLNPKMKGPILCFVGPPGVGKTSLGQAIALAMKRKFVRISLGGMRDEAEIRGHRRTYIGALPGRILQGLKQSGANNPVFMMDEIDKLGADFRGDPSAALLEALDPEQNYAFSDHYLSLPFDLSKVMFILTANVTDTIPSALLDRMEVIMLSGYTQEEKKTIARRHLIPRQIKENGLKPKNMLISTAALQQIITEYTSEAGLRNLERELGTLCRKVARELAEGKKGPFRITTNSLQKYLGAAKYFPEMDQENSQIGLAAGLAWTQAGGEVLYVETMIIGGKGELIVTGQLGDVMQESARAALSYARANLNLFGLEENVFENMDVHIHVPAGAIPKDGPSAGIAMATALISALTKKPVKNDVAMTGEITLRGRVLPVGGLKEKALGAMRAGIRTIVFPQKNQRDLIDIPKYVRRKINFVPVDSMDKVLSIAL</sequence>
<keyword evidence="5 9" id="KW-0378">Hydrolase</keyword>
<comment type="subunit">
    <text evidence="9 10">Homohexamer. Organized in a ring with a central cavity.</text>
</comment>
<evidence type="ECO:0000256" key="10">
    <source>
        <dbReference type="PIRNR" id="PIRNR001174"/>
    </source>
</evidence>
<dbReference type="PROSITE" id="PS51786">
    <property type="entry name" value="LON_PROTEOLYTIC"/>
    <property type="match status" value="1"/>
</dbReference>
<dbReference type="InterPro" id="IPR027417">
    <property type="entry name" value="P-loop_NTPase"/>
</dbReference>
<evidence type="ECO:0000256" key="15">
    <source>
        <dbReference type="SAM" id="Coils"/>
    </source>
</evidence>
<dbReference type="InterPro" id="IPR015947">
    <property type="entry name" value="PUA-like_sf"/>
</dbReference>
<dbReference type="InterPro" id="IPR027543">
    <property type="entry name" value="Lon_bac"/>
</dbReference>
<evidence type="ECO:0000259" key="17">
    <source>
        <dbReference type="PROSITE" id="PS51787"/>
    </source>
</evidence>
<dbReference type="NCBIfam" id="TIGR00763">
    <property type="entry name" value="lon"/>
    <property type="match status" value="1"/>
</dbReference>
<comment type="subcellular location">
    <subcellularLocation>
        <location evidence="1 9 10">Cytoplasm</location>
    </subcellularLocation>
</comment>
<comment type="catalytic activity">
    <reaction evidence="9 10 13">
        <text>Hydrolysis of proteins in presence of ATP.</text>
        <dbReference type="EC" id="3.4.21.53"/>
    </reaction>
</comment>
<dbReference type="InterPro" id="IPR046336">
    <property type="entry name" value="Lon_prtase_N_sf"/>
</dbReference>
<evidence type="ECO:0000256" key="4">
    <source>
        <dbReference type="ARBA" id="ARBA00022741"/>
    </source>
</evidence>
<dbReference type="SUPFAM" id="SSF54211">
    <property type="entry name" value="Ribosomal protein S5 domain 2-like"/>
    <property type="match status" value="1"/>
</dbReference>
<evidence type="ECO:0000256" key="5">
    <source>
        <dbReference type="ARBA" id="ARBA00022801"/>
    </source>
</evidence>
<keyword evidence="2 9" id="KW-0963">Cytoplasm</keyword>
<comment type="function">
    <text evidence="9">ATP-dependent serine protease that mediates the selective degradation of mutant and abnormal proteins as well as certain short-lived regulatory proteins. Required for cellular homeostasis and for survival from DNA damage and developmental changes induced by stress. Degrades polypeptides processively to yield small peptide fragments that are 5 to 10 amino acids long. Binds to DNA in a double-stranded, site-specific manner.</text>
</comment>
<dbReference type="PIRSF" id="PIRSF001174">
    <property type="entry name" value="Lon_proteas"/>
    <property type="match status" value="1"/>
</dbReference>
<dbReference type="InterPro" id="IPR008269">
    <property type="entry name" value="Lon_proteolytic"/>
</dbReference>
<dbReference type="InterPro" id="IPR008268">
    <property type="entry name" value="Peptidase_S16_AS"/>
</dbReference>
<dbReference type="FunFam" id="1.20.5.5270:FF:000002">
    <property type="entry name" value="Lon protease homolog"/>
    <property type="match status" value="1"/>
</dbReference>
<feature type="active site" evidence="9 11">
    <location>
        <position position="739"/>
    </location>
</feature>
<evidence type="ECO:0000313" key="19">
    <source>
        <dbReference type="Proteomes" id="UP000603434"/>
    </source>
</evidence>
<dbReference type="Gene3D" id="1.20.58.1480">
    <property type="match status" value="1"/>
</dbReference>
<name>A0A8J6NZK5_9BACT</name>
<dbReference type="Gene3D" id="3.30.230.10">
    <property type="match status" value="1"/>
</dbReference>
<dbReference type="FunFam" id="3.40.50.300:FF:000382">
    <property type="entry name" value="Lon protease homolog 2, peroxisomal"/>
    <property type="match status" value="1"/>
</dbReference>
<dbReference type="CDD" id="cd19500">
    <property type="entry name" value="RecA-like_Lon"/>
    <property type="match status" value="1"/>
</dbReference>
<evidence type="ECO:0000313" key="18">
    <source>
        <dbReference type="EMBL" id="MBC8363063.1"/>
    </source>
</evidence>
<dbReference type="PRINTS" id="PR00830">
    <property type="entry name" value="ENDOLAPTASE"/>
</dbReference>
<dbReference type="GO" id="GO:0043565">
    <property type="term" value="F:sequence-specific DNA binding"/>
    <property type="evidence" value="ECO:0007669"/>
    <property type="project" value="UniProtKB-UniRule"/>
</dbReference>
<proteinExistence type="evidence at transcript level"/>
<feature type="domain" description="Lon proteolytic" evidence="16">
    <location>
        <begin position="609"/>
        <end position="788"/>
    </location>
</feature>
<evidence type="ECO:0000256" key="8">
    <source>
        <dbReference type="ARBA" id="ARBA00023016"/>
    </source>
</evidence>
<dbReference type="InterPro" id="IPR003111">
    <property type="entry name" value="Lon_prtase_N"/>
</dbReference>
<dbReference type="Gene3D" id="3.40.50.300">
    <property type="entry name" value="P-loop containing nucleotide triphosphate hydrolases"/>
    <property type="match status" value="1"/>
</dbReference>
<dbReference type="EMBL" id="JACNJH010000250">
    <property type="protein sequence ID" value="MBC8363063.1"/>
    <property type="molecule type" value="Genomic_DNA"/>
</dbReference>
<gene>
    <name evidence="9 18" type="primary">lon</name>
    <name evidence="18" type="ORF">H8E23_16890</name>
</gene>
<evidence type="ECO:0000256" key="12">
    <source>
        <dbReference type="PIRSR" id="PIRSR001174-2"/>
    </source>
</evidence>
<dbReference type="SUPFAM" id="SSF52540">
    <property type="entry name" value="P-loop containing nucleoside triphosphate hydrolases"/>
    <property type="match status" value="1"/>
</dbReference>
<dbReference type="InterPro" id="IPR003959">
    <property type="entry name" value="ATPase_AAA_core"/>
</dbReference>
<dbReference type="Pfam" id="PF02190">
    <property type="entry name" value="LON_substr_bdg"/>
    <property type="match status" value="1"/>
</dbReference>
<feature type="coiled-coil region" evidence="15">
    <location>
        <begin position="268"/>
        <end position="295"/>
    </location>
</feature>
<keyword evidence="6 9" id="KW-0720">Serine protease</keyword>
<dbReference type="InterPro" id="IPR054594">
    <property type="entry name" value="Lon_lid"/>
</dbReference>
<keyword evidence="15" id="KW-0175">Coiled coil</keyword>
<dbReference type="Proteomes" id="UP000603434">
    <property type="component" value="Unassembled WGS sequence"/>
</dbReference>
<reference evidence="18 19" key="1">
    <citation type="submission" date="2020-08" db="EMBL/GenBank/DDBJ databases">
        <title>Bridging the membrane lipid divide: bacteria of the FCB group superphylum have the potential to synthesize archaeal ether lipids.</title>
        <authorList>
            <person name="Villanueva L."/>
            <person name="Von Meijenfeldt F.A.B."/>
            <person name="Westbye A.B."/>
            <person name="Yadav S."/>
            <person name="Hopmans E.C."/>
            <person name="Dutilh B.E."/>
            <person name="Sinninghe Damste J.S."/>
        </authorList>
    </citation>
    <scope>NUCLEOTIDE SEQUENCE [LARGE SCALE GENOMIC DNA]</scope>
    <source>
        <strain evidence="18">NIOZ-UU30</strain>
    </source>
</reference>
<dbReference type="InterPro" id="IPR027065">
    <property type="entry name" value="Lon_Prtase"/>
</dbReference>
<evidence type="ECO:0000259" key="16">
    <source>
        <dbReference type="PROSITE" id="PS51786"/>
    </source>
</evidence>
<dbReference type="GO" id="GO:0006515">
    <property type="term" value="P:protein quality control for misfolded or incompletely synthesized proteins"/>
    <property type="evidence" value="ECO:0007669"/>
    <property type="project" value="UniProtKB-UniRule"/>
</dbReference>
<comment type="caution">
    <text evidence="18">The sequence shown here is derived from an EMBL/GenBank/DDBJ whole genome shotgun (WGS) entry which is preliminary data.</text>
</comment>
<dbReference type="SMART" id="SM00464">
    <property type="entry name" value="LON"/>
    <property type="match status" value="1"/>
</dbReference>
<keyword evidence="3 9" id="KW-0645">Protease</keyword>
<dbReference type="Pfam" id="PF05362">
    <property type="entry name" value="Lon_C"/>
    <property type="match status" value="1"/>
</dbReference>
<dbReference type="AlphaFoldDB" id="A0A8J6NZK5"/>
<evidence type="ECO:0000256" key="2">
    <source>
        <dbReference type="ARBA" id="ARBA00022490"/>
    </source>
</evidence>
<feature type="active site" evidence="9 11">
    <location>
        <position position="696"/>
    </location>
</feature>
<dbReference type="GO" id="GO:0034605">
    <property type="term" value="P:cellular response to heat"/>
    <property type="evidence" value="ECO:0007669"/>
    <property type="project" value="UniProtKB-UniRule"/>
</dbReference>
<dbReference type="GO" id="GO:0005737">
    <property type="term" value="C:cytoplasm"/>
    <property type="evidence" value="ECO:0007669"/>
    <property type="project" value="UniProtKB-SubCell"/>
</dbReference>
<evidence type="ECO:0000256" key="9">
    <source>
        <dbReference type="HAMAP-Rule" id="MF_01973"/>
    </source>
</evidence>
<keyword evidence="8 9" id="KW-0346">Stress response</keyword>
<evidence type="ECO:0000256" key="3">
    <source>
        <dbReference type="ARBA" id="ARBA00022670"/>
    </source>
</evidence>
<dbReference type="InterPro" id="IPR003593">
    <property type="entry name" value="AAA+_ATPase"/>
</dbReference>
<evidence type="ECO:0000256" key="13">
    <source>
        <dbReference type="PROSITE-ProRule" id="PRU01122"/>
    </source>
</evidence>
<feature type="domain" description="Lon N-terminal" evidence="17">
    <location>
        <begin position="26"/>
        <end position="221"/>
    </location>
</feature>
<feature type="binding site" evidence="9 12">
    <location>
        <begin position="373"/>
        <end position="380"/>
    </location>
    <ligand>
        <name>ATP</name>
        <dbReference type="ChEBI" id="CHEBI:30616"/>
    </ligand>
</feature>
<evidence type="ECO:0000256" key="1">
    <source>
        <dbReference type="ARBA" id="ARBA00004496"/>
    </source>
</evidence>
<dbReference type="PANTHER" id="PTHR10046">
    <property type="entry name" value="ATP DEPENDENT LON PROTEASE FAMILY MEMBER"/>
    <property type="match status" value="1"/>
</dbReference>
<dbReference type="Pfam" id="PF00004">
    <property type="entry name" value="AAA"/>
    <property type="match status" value="1"/>
</dbReference>
<dbReference type="SMART" id="SM00382">
    <property type="entry name" value="AAA"/>
    <property type="match status" value="1"/>
</dbReference>
<dbReference type="HAMAP" id="MF_01973">
    <property type="entry name" value="lon_bact"/>
    <property type="match status" value="1"/>
</dbReference>